<dbReference type="AlphaFoldDB" id="A0AA41CHV4"/>
<dbReference type="InterPro" id="IPR003615">
    <property type="entry name" value="HNH_nuc"/>
</dbReference>
<dbReference type="GO" id="GO:0004519">
    <property type="term" value="F:endonuclease activity"/>
    <property type="evidence" value="ECO:0007669"/>
    <property type="project" value="UniProtKB-KW"/>
</dbReference>
<keyword evidence="2" id="KW-0378">Hydrolase</keyword>
<dbReference type="Proteomes" id="UP000634179">
    <property type="component" value="Unassembled WGS sequence"/>
</dbReference>
<sequence>MTQLTQQKLKEFFAYEPDTGLFRCRIGKRAGQVVGHEHHGYIKISIKGHGGIYAHRLAWLYMTGSMPLKHIDHIDCERSNNAWANLRLATPDQNQANTRRTKRNVSGAKGVFHHRGGFRAVIKVKGRRIYLGDYNTLQEAAAAYAGAAKVGFGEFARLT</sequence>
<evidence type="ECO:0000259" key="1">
    <source>
        <dbReference type="Pfam" id="PF13392"/>
    </source>
</evidence>
<organism evidence="2 3">
    <name type="scientific">Stenotrophomonas maltophilia</name>
    <name type="common">Pseudomonas maltophilia</name>
    <name type="synonym">Xanthomonas maltophilia</name>
    <dbReference type="NCBI Taxonomy" id="40324"/>
    <lineage>
        <taxon>Bacteria</taxon>
        <taxon>Pseudomonadati</taxon>
        <taxon>Pseudomonadota</taxon>
        <taxon>Gammaproteobacteria</taxon>
        <taxon>Lysobacterales</taxon>
        <taxon>Lysobacteraceae</taxon>
        <taxon>Stenotrophomonas</taxon>
        <taxon>Stenotrophomonas maltophilia group</taxon>
    </lineage>
</organism>
<dbReference type="InterPro" id="IPR036955">
    <property type="entry name" value="AP2/ERF_dom_sf"/>
</dbReference>
<proteinExistence type="predicted"/>
<dbReference type="GO" id="GO:0003677">
    <property type="term" value="F:DNA binding"/>
    <property type="evidence" value="ECO:0007669"/>
    <property type="project" value="InterPro"/>
</dbReference>
<dbReference type="InterPro" id="IPR016177">
    <property type="entry name" value="DNA-bd_dom_sf"/>
</dbReference>
<comment type="caution">
    <text evidence="2">The sequence shown here is derived from an EMBL/GenBank/DDBJ whole genome shotgun (WGS) entry which is preliminary data.</text>
</comment>
<dbReference type="Gene3D" id="3.30.730.10">
    <property type="entry name" value="AP2/ERF domain"/>
    <property type="match status" value="1"/>
</dbReference>
<dbReference type="SUPFAM" id="SSF54171">
    <property type="entry name" value="DNA-binding domain"/>
    <property type="match status" value="1"/>
</dbReference>
<keyword evidence="2" id="KW-0540">Nuclease</keyword>
<dbReference type="RefSeq" id="WP_164177555.1">
    <property type="nucleotide sequence ID" value="NZ_CP022053.2"/>
</dbReference>
<dbReference type="Pfam" id="PF13392">
    <property type="entry name" value="HNH_3"/>
    <property type="match status" value="1"/>
</dbReference>
<gene>
    <name evidence="2" type="ORF">I5V89_19285</name>
</gene>
<dbReference type="Gene3D" id="3.90.75.20">
    <property type="match status" value="1"/>
</dbReference>
<keyword evidence="2" id="KW-0255">Endonuclease</keyword>
<evidence type="ECO:0000313" key="3">
    <source>
        <dbReference type="Proteomes" id="UP000634179"/>
    </source>
</evidence>
<dbReference type="InterPro" id="IPR044925">
    <property type="entry name" value="His-Me_finger_sf"/>
</dbReference>
<accession>A0AA41CHV4</accession>
<name>A0AA41CHV4_STEMA</name>
<feature type="domain" description="HNH nuclease" evidence="1">
    <location>
        <begin position="53"/>
        <end position="95"/>
    </location>
</feature>
<dbReference type="SUPFAM" id="SSF54060">
    <property type="entry name" value="His-Me finger endonucleases"/>
    <property type="match status" value="1"/>
</dbReference>
<dbReference type="GO" id="GO:0003700">
    <property type="term" value="F:DNA-binding transcription factor activity"/>
    <property type="evidence" value="ECO:0007669"/>
    <property type="project" value="InterPro"/>
</dbReference>
<dbReference type="EMBL" id="JADUOV010000018">
    <property type="protein sequence ID" value="MBH1792010.1"/>
    <property type="molecule type" value="Genomic_DNA"/>
</dbReference>
<reference evidence="2" key="1">
    <citation type="submission" date="2020-11" db="EMBL/GenBank/DDBJ databases">
        <title>Enhanced detection system for hospital associated transmission using whole genome sequencing surveillance.</title>
        <authorList>
            <person name="Harrison L.H."/>
            <person name="Van Tyne D."/>
            <person name="Marsh J.W."/>
            <person name="Griffith M.P."/>
            <person name="Snyder D.J."/>
            <person name="Cooper V.S."/>
            <person name="Mustapha M."/>
        </authorList>
    </citation>
    <scope>NUCLEOTIDE SEQUENCE</scope>
    <source>
        <strain evidence="2">STEN00053</strain>
    </source>
</reference>
<evidence type="ECO:0000313" key="2">
    <source>
        <dbReference type="EMBL" id="MBH1792010.1"/>
    </source>
</evidence>
<protein>
    <submittedName>
        <fullName evidence="2">HNH endonuclease</fullName>
    </submittedName>
</protein>